<sequence>MAIRIPWDKYETALLIEAYQKYEAGEMTKKDAISCLSYALRERAVKNGLEIDPIFRNENGIIMQWSIISDLINKNKCRLHGGSKIFKDMVELYQSNKNEFQKILMEAKKMDECDSTIEERYLAWLSTQVSPAQMSELYLTYSEIEAFCLYIKILSKPLFETTNLHRLTKVKQTIDSNRIFRFKHKKQLKKMAAAIKYYYLWVSENQEVYSNEDYVDFKVTSVTPVQEFHQDTVVNDTESSFNNNDEISFVDFRNANSYSFTHIEYLDYFGKHTSLIKNWTQLYLLVLKHLNNDYPEIILSLCGKSIGNRGRVDISNMEGSKAMVSPKEFGNNMYIETNLSVTNIIEKIRLLLDMCKVEYENIVIAYSNKKSQVISSAELNYAVQNSNTLIGTTFYDTKKEKQENDPVINRNYVSEMNRGESFTNTYDNGIRQYDGLFDSRMDEHSNDAVFHTQGYPVDQYLQQRHFRVAANNYGNCAKDKSYITISRNEKIIDLAPYKKLLIEEYQKGFRVQSALEMKRFRNFWKKKYGSELAEDDASIRNAITQLTIQYKDHAYLPEEMLDTRIKDSLLEYISRCFSKGKKAIYYDALYKEFENDFRGQRINNHDMLKTYLAYINEGNYFINRCYLASDQNVEVDPTDEVRDYLISYGAPIPMDALYDVLSHIPMDKINWAVYGSNSDEFIRNQKGEYFHADIIDFTPSELDSFTDLIQQAINEKCFMGGNELVRLIEVKYPSIKERYPFLTPLGMRDAIGYKLREVFSFKGKIISALGQDISMTDVFADFAKSHEHFTLEQLNTLKNELETPIYFSAVYANSLRISRDTFVSKNQANFDINETDEAIDRFCTGDYITISEIRHYGSFPYAGFPWNSYLLEHYVSDFSKKYKLVHSGFNAKSAVGAIVKRTSKIEVFGELITTALADSTINLNKDDALQYLCENGFLARRSYGDIDKILDRASMLRRQRG</sequence>
<proteinExistence type="predicted"/>
<accession>A0ABY6H9N3</accession>
<dbReference type="EMBL" id="CP087994">
    <property type="protein sequence ID" value="UYO61176.1"/>
    <property type="molecule type" value="Genomic_DNA"/>
</dbReference>
<gene>
    <name evidence="1" type="ORF">LNN31_10300</name>
</gene>
<name>A0ABY6H9N3_9FIRM</name>
<organism evidence="1 2">
    <name type="scientific">Acetobacterium wieringae</name>
    <dbReference type="NCBI Taxonomy" id="52694"/>
    <lineage>
        <taxon>Bacteria</taxon>
        <taxon>Bacillati</taxon>
        <taxon>Bacillota</taxon>
        <taxon>Clostridia</taxon>
        <taxon>Eubacteriales</taxon>
        <taxon>Eubacteriaceae</taxon>
        <taxon>Acetobacterium</taxon>
    </lineage>
</organism>
<evidence type="ECO:0000313" key="2">
    <source>
        <dbReference type="Proteomes" id="UP001163550"/>
    </source>
</evidence>
<reference evidence="1" key="1">
    <citation type="submission" date="2021-11" db="EMBL/GenBank/DDBJ databases">
        <title>Isoprene-degrading acetogen.</title>
        <authorList>
            <person name="Yang Y."/>
            <person name="Jin H."/>
            <person name="Yan J."/>
        </authorList>
    </citation>
    <scope>NUCLEOTIDE SEQUENCE</scope>
    <source>
        <strain evidence="1">Berkeley</strain>
    </source>
</reference>
<keyword evidence="2" id="KW-1185">Reference proteome</keyword>
<evidence type="ECO:0000313" key="1">
    <source>
        <dbReference type="EMBL" id="UYO61176.1"/>
    </source>
</evidence>
<dbReference type="Proteomes" id="UP001163550">
    <property type="component" value="Chromosome"/>
</dbReference>
<protein>
    <submittedName>
        <fullName evidence="1">Uncharacterized protein</fullName>
    </submittedName>
</protein>
<dbReference type="RefSeq" id="WP_228883699.1">
    <property type="nucleotide sequence ID" value="NZ_CABIIK010000057.1"/>
</dbReference>